<dbReference type="Proteomes" id="UP000027186">
    <property type="component" value="Plasmid AbAZ39_p3"/>
</dbReference>
<accession>A0A060DXH1</accession>
<dbReference type="Proteomes" id="UP001628281">
    <property type="component" value="Unassembled WGS sequence"/>
</dbReference>
<protein>
    <submittedName>
        <fullName evidence="1">Uncharacterized protein</fullName>
    </submittedName>
</protein>
<evidence type="ECO:0000313" key="5">
    <source>
        <dbReference type="Proteomes" id="UP000236268"/>
    </source>
</evidence>
<evidence type="ECO:0000313" key="1">
    <source>
        <dbReference type="EMBL" id="AIB15788.1"/>
    </source>
</evidence>
<dbReference type="KEGG" id="abq:ABAZ39_28410"/>
<keyword evidence="1" id="KW-0614">Plasmid</keyword>
<dbReference type="RefSeq" id="WP_040137526.1">
    <property type="nucleotide sequence ID" value="NZ_CP007796.1"/>
</dbReference>
<organism evidence="1 4">
    <name type="scientific">Azospirillum argentinense</name>
    <dbReference type="NCBI Taxonomy" id="2970906"/>
    <lineage>
        <taxon>Bacteria</taxon>
        <taxon>Pseudomonadati</taxon>
        <taxon>Pseudomonadota</taxon>
        <taxon>Alphaproteobacteria</taxon>
        <taxon>Rhodospirillales</taxon>
        <taxon>Azospirillaceae</taxon>
        <taxon>Azospirillum</taxon>
    </lineage>
</organism>
<keyword evidence="6" id="KW-1185">Reference proteome</keyword>
<geneLocation type="plasmid" evidence="1 4">
    <name>AbAZ39_p3</name>
</geneLocation>
<proteinExistence type="predicted"/>
<dbReference type="AlphaFoldDB" id="A0A060DXH1"/>
<gene>
    <name evidence="1" type="ORF">ABAZ39_28410</name>
    <name evidence="2" type="ORF">ACJ41P_33565</name>
    <name evidence="3" type="ORF">C1S70_32560</name>
</gene>
<dbReference type="EMBL" id="CP007796">
    <property type="protein sequence ID" value="AIB15788.1"/>
    <property type="molecule type" value="Genomic_DNA"/>
</dbReference>
<reference evidence="1 4" key="1">
    <citation type="journal article" date="2014" name="Genome Announc.">
        <title>Complete Genome Sequence of the Model Rhizosphere Strain Azospirillum brasilense Az39, Successfully Applied in Agriculture.</title>
        <authorList>
            <person name="Rivera D."/>
            <person name="Revale S."/>
            <person name="Molina R."/>
            <person name="Gualpa J."/>
            <person name="Puente M."/>
            <person name="Maroniche G."/>
            <person name="Paris G."/>
            <person name="Baker D."/>
            <person name="Clavijo B."/>
            <person name="McLay K."/>
            <person name="Spaepen S."/>
            <person name="Perticari A."/>
            <person name="Vazquez M."/>
            <person name="Wisniewski-Dye F."/>
            <person name="Watkins C."/>
            <person name="Martinez-Abarca F."/>
            <person name="Vanderleyden J."/>
            <person name="Cassan F."/>
        </authorList>
    </citation>
    <scope>NUCLEOTIDE SEQUENCE [LARGE SCALE GENOMIC DNA]</scope>
    <source>
        <strain evidence="1 4">Az39</strain>
        <plasmid evidence="1">AbAZ39_p3</plasmid>
    </source>
</reference>
<sequence length="74" mass="7978">MPDHHGAETGAAVTPLDLMAEGEAKALATRIEGRWHRLGQSTVKVWAEAVDPSSRPVVWVIQSNLVNGLPPARQ</sequence>
<evidence type="ECO:0000313" key="6">
    <source>
        <dbReference type="Proteomes" id="UP001628281"/>
    </source>
</evidence>
<evidence type="ECO:0000313" key="4">
    <source>
        <dbReference type="Proteomes" id="UP000027186"/>
    </source>
</evidence>
<evidence type="ECO:0000313" key="3">
    <source>
        <dbReference type="EMBL" id="PNQ94758.1"/>
    </source>
</evidence>
<name>A0A060DXH1_9PROT</name>
<dbReference type="EMBL" id="POWG01000084">
    <property type="protein sequence ID" value="PNQ94758.1"/>
    <property type="molecule type" value="Genomic_DNA"/>
</dbReference>
<dbReference type="EMBL" id="JBJLSN010000133">
    <property type="protein sequence ID" value="MFL7906085.1"/>
    <property type="molecule type" value="Genomic_DNA"/>
</dbReference>
<geneLocation type="plasmid" evidence="3">
    <name>p58unnamed</name>
</geneLocation>
<reference evidence="3 5" key="2">
    <citation type="submission" date="2018-01" db="EMBL/GenBank/DDBJ databases">
        <title>Whole genome sequence of Azospirillum brasilense REC3 isolated from strawberry roots.</title>
        <authorList>
            <person name="Fontana C.A."/>
            <person name="Salazar S.M."/>
            <person name="Bassi D."/>
            <person name="Puglisi E."/>
            <person name="Lovaisa N.C."/>
            <person name="Toffoli L.M."/>
            <person name="Pedraza R."/>
            <person name="Cocconcelli P.S."/>
        </authorList>
    </citation>
    <scope>NUCLEOTIDE SEQUENCE [LARGE SCALE GENOMIC DNA]</scope>
    <source>
        <strain evidence="3 5">REC3</strain>
        <plasmid evidence="3">p58unnamed</plasmid>
    </source>
</reference>
<dbReference type="Proteomes" id="UP000236268">
    <property type="component" value="Unassembled WGS sequence"/>
</dbReference>
<accession>A0A2K1FQE8</accession>
<evidence type="ECO:0000313" key="2">
    <source>
        <dbReference type="EMBL" id="MFL7906085.1"/>
    </source>
</evidence>
<reference evidence="2 6" key="3">
    <citation type="submission" date="2024-11" db="EMBL/GenBank/DDBJ databases">
        <title>Draft genome sequences of two bacteria associated to sugarcane roots in Colombia.</title>
        <authorList>
            <person name="Pardo-Diaz S."/>
            <person name="Masmela-Mendoza J."/>
            <person name="Delgadillo-Duran P."/>
            <person name="Bautista E.J."/>
            <person name="Rojas-Tapias D.F."/>
        </authorList>
    </citation>
    <scope>NUCLEOTIDE SEQUENCE [LARGE SCALE GENOMIC DNA]</scope>
    <source>
        <strain evidence="2 6">Ap18</strain>
    </source>
</reference>